<reference evidence="1 2" key="2">
    <citation type="journal article" date="2019" name="G3 (Bethesda)">
        <title>Hybrid Assembly of the Genome of the Entomopathogenic Nematode Steinernema carpocapsae Identifies the X-Chromosome.</title>
        <authorList>
            <person name="Serra L."/>
            <person name="Macchietto M."/>
            <person name="Macias-Munoz A."/>
            <person name="McGill C.J."/>
            <person name="Rodriguez I.M."/>
            <person name="Rodriguez B."/>
            <person name="Murad R."/>
            <person name="Mortazavi A."/>
        </authorList>
    </citation>
    <scope>NUCLEOTIDE SEQUENCE [LARGE SCALE GENOMIC DNA]</scope>
    <source>
        <strain evidence="1 2">ALL</strain>
    </source>
</reference>
<comment type="caution">
    <text evidence="1">The sequence shown here is derived from an EMBL/GenBank/DDBJ whole genome shotgun (WGS) entry which is preliminary data.</text>
</comment>
<name>A0A4U8UKG4_STECR</name>
<dbReference type="AlphaFoldDB" id="A0A4U8UKG4"/>
<organism evidence="1 2">
    <name type="scientific">Steinernema carpocapsae</name>
    <name type="common">Entomopathogenic nematode</name>
    <dbReference type="NCBI Taxonomy" id="34508"/>
    <lineage>
        <taxon>Eukaryota</taxon>
        <taxon>Metazoa</taxon>
        <taxon>Ecdysozoa</taxon>
        <taxon>Nematoda</taxon>
        <taxon>Chromadorea</taxon>
        <taxon>Rhabditida</taxon>
        <taxon>Tylenchina</taxon>
        <taxon>Panagrolaimomorpha</taxon>
        <taxon>Strongyloidoidea</taxon>
        <taxon>Steinernematidae</taxon>
        <taxon>Steinernema</taxon>
    </lineage>
</organism>
<reference evidence="1 2" key="1">
    <citation type="journal article" date="2015" name="Genome Biol.">
        <title>Comparative genomics of Steinernema reveals deeply conserved gene regulatory networks.</title>
        <authorList>
            <person name="Dillman A.R."/>
            <person name="Macchietto M."/>
            <person name="Porter C.F."/>
            <person name="Rogers A."/>
            <person name="Williams B."/>
            <person name="Antoshechkin I."/>
            <person name="Lee M.M."/>
            <person name="Goodwin Z."/>
            <person name="Lu X."/>
            <person name="Lewis E.E."/>
            <person name="Goodrich-Blair H."/>
            <person name="Stock S.P."/>
            <person name="Adams B.J."/>
            <person name="Sternberg P.W."/>
            <person name="Mortazavi A."/>
        </authorList>
    </citation>
    <scope>NUCLEOTIDE SEQUENCE [LARGE SCALE GENOMIC DNA]</scope>
    <source>
        <strain evidence="1 2">ALL</strain>
    </source>
</reference>
<sequence length="88" mass="9944">MKRFNEQIFNGLVEQIYLHRDRSLIFRISSLPLARGPVGFKHNRSLIRTETRMGDCRGAPERAPGRVNHFACAGATDRSGLVHVLGRD</sequence>
<keyword evidence="2" id="KW-1185">Reference proteome</keyword>
<protein>
    <submittedName>
        <fullName evidence="1">Uncharacterized protein</fullName>
    </submittedName>
</protein>
<proteinExistence type="predicted"/>
<evidence type="ECO:0000313" key="2">
    <source>
        <dbReference type="Proteomes" id="UP000298663"/>
    </source>
</evidence>
<evidence type="ECO:0000313" key="1">
    <source>
        <dbReference type="EMBL" id="TMS33296.1"/>
    </source>
</evidence>
<gene>
    <name evidence="1" type="ORF">L596_001055</name>
</gene>
<accession>A0A4U8UKG4</accession>
<dbReference type="EMBL" id="AZBU02000001">
    <property type="protein sequence ID" value="TMS33296.1"/>
    <property type="molecule type" value="Genomic_DNA"/>
</dbReference>
<dbReference type="Proteomes" id="UP000298663">
    <property type="component" value="Unassembled WGS sequence"/>
</dbReference>